<evidence type="ECO:0000313" key="3">
    <source>
        <dbReference type="EMBL" id="ESR64442.1"/>
    </source>
</evidence>
<evidence type="ECO:0008006" key="5">
    <source>
        <dbReference type="Google" id="ProtNLM"/>
    </source>
</evidence>
<dbReference type="KEGG" id="cic:CICLE_v10010425mg"/>
<dbReference type="OMA" id="MGKEAIN"/>
<feature type="repeat" description="PPR" evidence="2">
    <location>
        <begin position="54"/>
        <end position="84"/>
    </location>
</feature>
<evidence type="ECO:0000256" key="1">
    <source>
        <dbReference type="ARBA" id="ARBA00022737"/>
    </source>
</evidence>
<dbReference type="PROSITE" id="PS51375">
    <property type="entry name" value="PPR"/>
    <property type="match status" value="2"/>
</dbReference>
<accession>V4UEE3</accession>
<keyword evidence="1" id="KW-0677">Repeat</keyword>
<proteinExistence type="predicted"/>
<dbReference type="Gene3D" id="1.25.40.10">
    <property type="entry name" value="Tetratricopeptide repeat domain"/>
    <property type="match status" value="1"/>
</dbReference>
<dbReference type="GO" id="GO:0009451">
    <property type="term" value="P:RNA modification"/>
    <property type="evidence" value="ECO:0007669"/>
    <property type="project" value="InterPro"/>
</dbReference>
<dbReference type="InParanoid" id="V4UEE3"/>
<dbReference type="PANTHER" id="PTHR47926:SF415">
    <property type="entry name" value="PENTATRICOPEPTIDE REPEAT-CONTAINING PROTEIN"/>
    <property type="match status" value="1"/>
</dbReference>
<dbReference type="InterPro" id="IPR002885">
    <property type="entry name" value="PPR_rpt"/>
</dbReference>
<dbReference type="PANTHER" id="PTHR47926">
    <property type="entry name" value="PENTATRICOPEPTIDE REPEAT-CONTAINING PROTEIN"/>
    <property type="match status" value="1"/>
</dbReference>
<sequence length="122" mass="14152">MLKHWMYFGKCKWWGIEPDEISIVSVLPACAQLGSLELGEWIHMYCDKNHLLRRTVICNALIEMYIKCGCINQASQLFDQMVKRDVVSWSTMIGGLANHGKAHKAINLFHEMQRWNCSFYVA</sequence>
<gene>
    <name evidence="3" type="ORF">CICLE_v10010425mg</name>
</gene>
<dbReference type="eggNOG" id="KOG4197">
    <property type="taxonomic scope" value="Eukaryota"/>
</dbReference>
<reference evidence="3 4" key="1">
    <citation type="submission" date="2013-10" db="EMBL/GenBank/DDBJ databases">
        <authorList>
            <consortium name="International Citrus Genome Consortium"/>
            <person name="Jenkins J."/>
            <person name="Schmutz J."/>
            <person name="Prochnik S."/>
            <person name="Rokhsar D."/>
            <person name="Gmitter F."/>
            <person name="Ollitrault P."/>
            <person name="Machado M."/>
            <person name="Talon M."/>
            <person name="Wincker P."/>
            <person name="Jaillon O."/>
            <person name="Morgante M."/>
        </authorList>
    </citation>
    <scope>NUCLEOTIDE SEQUENCE</scope>
    <source>
        <strain evidence="4">cv. Clemenules</strain>
    </source>
</reference>
<organism evidence="3 4">
    <name type="scientific">Citrus clementina</name>
    <name type="common">Clementine</name>
    <name type="synonym">Citrus deliciosa x Citrus sinensis</name>
    <dbReference type="NCBI Taxonomy" id="85681"/>
    <lineage>
        <taxon>Eukaryota</taxon>
        <taxon>Viridiplantae</taxon>
        <taxon>Streptophyta</taxon>
        <taxon>Embryophyta</taxon>
        <taxon>Tracheophyta</taxon>
        <taxon>Spermatophyta</taxon>
        <taxon>Magnoliopsida</taxon>
        <taxon>eudicotyledons</taxon>
        <taxon>Gunneridae</taxon>
        <taxon>Pentapetalae</taxon>
        <taxon>rosids</taxon>
        <taxon>malvids</taxon>
        <taxon>Sapindales</taxon>
        <taxon>Rutaceae</taxon>
        <taxon>Aurantioideae</taxon>
        <taxon>Citrus</taxon>
    </lineage>
</organism>
<dbReference type="InterPro" id="IPR011990">
    <property type="entry name" value="TPR-like_helical_dom_sf"/>
</dbReference>
<dbReference type="AlphaFoldDB" id="V4UEE3"/>
<dbReference type="EMBL" id="KI535697">
    <property type="protein sequence ID" value="ESR64442.1"/>
    <property type="molecule type" value="Genomic_DNA"/>
</dbReference>
<dbReference type="InterPro" id="IPR046960">
    <property type="entry name" value="PPR_At4g14850-like_plant"/>
</dbReference>
<feature type="repeat" description="PPR" evidence="2">
    <location>
        <begin position="85"/>
        <end position="119"/>
    </location>
</feature>
<protein>
    <recommendedName>
        <fullName evidence="5">Pentatricopeptide repeat-containing protein</fullName>
    </recommendedName>
</protein>
<evidence type="ECO:0000313" key="4">
    <source>
        <dbReference type="Proteomes" id="UP000030687"/>
    </source>
</evidence>
<dbReference type="Gramene" id="ESR64442">
    <property type="protein sequence ID" value="ESR64442"/>
    <property type="gene ID" value="CICLE_v10010425mg"/>
</dbReference>
<keyword evidence="4" id="KW-1185">Reference proteome</keyword>
<dbReference type="STRING" id="85681.V4UEE3"/>
<dbReference type="GO" id="GO:0003723">
    <property type="term" value="F:RNA binding"/>
    <property type="evidence" value="ECO:0007669"/>
    <property type="project" value="InterPro"/>
</dbReference>
<name>V4UEE3_CITCL</name>
<evidence type="ECO:0000256" key="2">
    <source>
        <dbReference type="PROSITE-ProRule" id="PRU00708"/>
    </source>
</evidence>
<dbReference type="FunFam" id="1.25.40.10:FF:000285">
    <property type="entry name" value="Pentatricopeptide repeat-containing protein, chloroplastic"/>
    <property type="match status" value="1"/>
</dbReference>
<dbReference type="Pfam" id="PF13041">
    <property type="entry name" value="PPR_2"/>
    <property type="match status" value="1"/>
</dbReference>
<dbReference type="NCBIfam" id="TIGR00756">
    <property type="entry name" value="PPR"/>
    <property type="match status" value="2"/>
</dbReference>
<dbReference type="Proteomes" id="UP000030687">
    <property type="component" value="Unassembled WGS sequence"/>
</dbReference>